<evidence type="ECO:0000256" key="1">
    <source>
        <dbReference type="SAM" id="MobiDB-lite"/>
    </source>
</evidence>
<protein>
    <submittedName>
        <fullName evidence="3">Uncharacterized protein</fullName>
    </submittedName>
</protein>
<evidence type="ECO:0000313" key="4">
    <source>
        <dbReference type="Proteomes" id="UP000421283"/>
    </source>
</evidence>
<feature type="transmembrane region" description="Helical" evidence="2">
    <location>
        <begin position="6"/>
        <end position="23"/>
    </location>
</feature>
<dbReference type="AlphaFoldDB" id="A0AA91A7X3"/>
<evidence type="ECO:0000313" key="3">
    <source>
        <dbReference type="EMBL" id="MQO93962.1"/>
    </source>
</evidence>
<organism evidence="3 4">
    <name type="scientific">Segatella copri</name>
    <dbReference type="NCBI Taxonomy" id="165179"/>
    <lineage>
        <taxon>Bacteria</taxon>
        <taxon>Pseudomonadati</taxon>
        <taxon>Bacteroidota</taxon>
        <taxon>Bacteroidia</taxon>
        <taxon>Bacteroidales</taxon>
        <taxon>Prevotellaceae</taxon>
        <taxon>Segatella</taxon>
    </lineage>
</organism>
<dbReference type="Proteomes" id="UP000421283">
    <property type="component" value="Unassembled WGS sequence"/>
</dbReference>
<proteinExistence type="predicted"/>
<accession>A0AA91A7X3</accession>
<comment type="caution">
    <text evidence="3">The sequence shown here is derived from an EMBL/GenBank/DDBJ whole genome shotgun (WGS) entry which is preliminary data.</text>
</comment>
<keyword evidence="2" id="KW-0472">Membrane</keyword>
<reference evidence="4" key="1">
    <citation type="submission" date="2019-09" db="EMBL/GenBank/DDBJ databases">
        <title>Distinct polysaccharide growth profiles of human intestinal Prevotella copri isolates.</title>
        <authorList>
            <person name="Fehlner-Peach H."/>
            <person name="Magnabosco C."/>
            <person name="Raghavan V."/>
            <person name="Scher J.U."/>
            <person name="Tett A."/>
            <person name="Cox L.M."/>
            <person name="Gottsegen C."/>
            <person name="Watters A."/>
            <person name="Wiltshire- Gordon J.D."/>
            <person name="Segata N."/>
            <person name="Bonneau R."/>
            <person name="Littman D.R."/>
        </authorList>
    </citation>
    <scope>NUCLEOTIDE SEQUENCE [LARGE SCALE GENOMIC DNA]</scope>
    <source>
        <strain evidence="4">iAU3127</strain>
    </source>
</reference>
<feature type="region of interest" description="Disordered" evidence="1">
    <location>
        <begin position="62"/>
        <end position="87"/>
    </location>
</feature>
<keyword evidence="2" id="KW-0812">Transmembrane</keyword>
<keyword evidence="2" id="KW-1133">Transmembrane helix</keyword>
<dbReference type="EMBL" id="VZAP01000188">
    <property type="protein sequence ID" value="MQO93962.1"/>
    <property type="molecule type" value="Genomic_DNA"/>
</dbReference>
<name>A0AA91A7X3_9BACT</name>
<evidence type="ECO:0000256" key="2">
    <source>
        <dbReference type="SAM" id="Phobius"/>
    </source>
</evidence>
<sequence length="216" mass="24951">MTMESIFMIVLAAFNVWTIYFYNKLLLEVANNKEEEEKPPIDPMALVGKSLFKVSQLRKKEETVQKQTESEPVSENDVTFEDPPKNTARIPDELLDDVFTNVRIEDVGVKYSDDEDDADVPQAKGTSFEDIDTAVKTVKASKATDKEKRHAGKVFHEMDGNQFYEKFMENSEECKKNIHDYVTFYLQTHKIVEISKPKKEFKVSDSIEDFNILDFV</sequence>
<gene>
    <name evidence="3" type="ORF">F7D31_15140</name>
</gene>